<dbReference type="HAMAP" id="MF_01057">
    <property type="entry name" value="tRNA_methyltr_TrmB"/>
    <property type="match status" value="1"/>
</dbReference>
<keyword evidence="3 7" id="KW-0489">Methyltransferase</keyword>
<dbReference type="PANTHER" id="PTHR23417:SF14">
    <property type="entry name" value="PENTACOTRIPEPTIDE-REPEAT REGION OF PRORP DOMAIN-CONTAINING PROTEIN"/>
    <property type="match status" value="1"/>
</dbReference>
<accession>A0ABQ0A673</accession>
<keyword evidence="4 7" id="KW-0808">Transferase</keyword>
<evidence type="ECO:0000256" key="4">
    <source>
        <dbReference type="ARBA" id="ARBA00022679"/>
    </source>
</evidence>
<feature type="region of interest" description="Interaction with RNA" evidence="7">
    <location>
        <begin position="146"/>
        <end position="151"/>
    </location>
</feature>
<proteinExistence type="inferred from homology"/>
<keyword evidence="9" id="KW-1185">Reference proteome</keyword>
<dbReference type="InterPro" id="IPR055361">
    <property type="entry name" value="tRNA_methyltr_TrmB_bact"/>
</dbReference>
<feature type="binding site" evidence="7">
    <location>
        <position position="144"/>
    </location>
    <ligand>
        <name>substrate</name>
    </ligand>
</feature>
<evidence type="ECO:0000313" key="9">
    <source>
        <dbReference type="Proteomes" id="UP001465153"/>
    </source>
</evidence>
<feature type="binding site" evidence="7">
    <location>
        <position position="176"/>
    </location>
    <ligand>
        <name>substrate</name>
    </ligand>
</feature>
<organism evidence="8 9">
    <name type="scientific">Sessilibacter corallicola</name>
    <dbReference type="NCBI Taxonomy" id="2904075"/>
    <lineage>
        <taxon>Bacteria</taxon>
        <taxon>Pseudomonadati</taxon>
        <taxon>Pseudomonadota</taxon>
        <taxon>Gammaproteobacteria</taxon>
        <taxon>Cellvibrionales</taxon>
        <taxon>Cellvibrionaceae</taxon>
        <taxon>Sessilibacter</taxon>
    </lineage>
</organism>
<dbReference type="Proteomes" id="UP001465153">
    <property type="component" value="Unassembled WGS sequence"/>
</dbReference>
<dbReference type="EC" id="2.1.1.33" evidence="7"/>
<dbReference type="Gene3D" id="3.40.50.150">
    <property type="entry name" value="Vaccinia Virus protein VP39"/>
    <property type="match status" value="1"/>
</dbReference>
<dbReference type="Pfam" id="PF02390">
    <property type="entry name" value="Methyltransf_4"/>
    <property type="match status" value="1"/>
</dbReference>
<dbReference type="InterPro" id="IPR003358">
    <property type="entry name" value="tRNA_(Gua-N-7)_MeTrfase_Trmb"/>
</dbReference>
<dbReference type="RefSeq" id="WP_353301818.1">
    <property type="nucleotide sequence ID" value="NZ_BAABWN010000002.1"/>
</dbReference>
<dbReference type="SUPFAM" id="SSF53335">
    <property type="entry name" value="S-adenosyl-L-methionine-dependent methyltransferases"/>
    <property type="match status" value="1"/>
</dbReference>
<dbReference type="EMBL" id="BAABWN010000002">
    <property type="protein sequence ID" value="GAA6167085.1"/>
    <property type="molecule type" value="Genomic_DNA"/>
</dbReference>
<evidence type="ECO:0000256" key="3">
    <source>
        <dbReference type="ARBA" id="ARBA00022603"/>
    </source>
</evidence>
<keyword evidence="5 7" id="KW-0949">S-adenosyl-L-methionine</keyword>
<reference evidence="8 9" key="1">
    <citation type="submission" date="2024-04" db="EMBL/GenBank/DDBJ databases">
        <title>Draft genome sequence of Sessilibacter corallicola NBRC 116591.</title>
        <authorList>
            <person name="Miyakawa T."/>
            <person name="Kusuya Y."/>
            <person name="Miura T."/>
        </authorList>
    </citation>
    <scope>NUCLEOTIDE SEQUENCE [LARGE SCALE GENOMIC DNA]</scope>
    <source>
        <strain evidence="8 9">KU-00831-HH</strain>
    </source>
</reference>
<feature type="binding site" evidence="7">
    <location>
        <position position="117"/>
    </location>
    <ligand>
        <name>S-adenosyl-L-methionine</name>
        <dbReference type="ChEBI" id="CHEBI:59789"/>
    </ligand>
</feature>
<dbReference type="NCBIfam" id="TIGR00091">
    <property type="entry name" value="tRNA (guanosine(46)-N7)-methyltransferase TrmB"/>
    <property type="match status" value="1"/>
</dbReference>
<comment type="catalytic activity">
    <reaction evidence="1 7">
        <text>guanosine(46) in tRNA + S-adenosyl-L-methionine = N(7)-methylguanosine(46) in tRNA + S-adenosyl-L-homocysteine</text>
        <dbReference type="Rhea" id="RHEA:42708"/>
        <dbReference type="Rhea" id="RHEA-COMP:10188"/>
        <dbReference type="Rhea" id="RHEA-COMP:10189"/>
        <dbReference type="ChEBI" id="CHEBI:57856"/>
        <dbReference type="ChEBI" id="CHEBI:59789"/>
        <dbReference type="ChEBI" id="CHEBI:74269"/>
        <dbReference type="ChEBI" id="CHEBI:74480"/>
        <dbReference type="EC" id="2.1.1.33"/>
    </reaction>
</comment>
<dbReference type="CDD" id="cd02440">
    <property type="entry name" value="AdoMet_MTases"/>
    <property type="match status" value="1"/>
</dbReference>
<keyword evidence="6 7" id="KW-0819">tRNA processing</keyword>
<feature type="binding site" evidence="7">
    <location>
        <begin position="213"/>
        <end position="216"/>
    </location>
    <ligand>
        <name>substrate</name>
    </ligand>
</feature>
<protein>
    <recommendedName>
        <fullName evidence="7">tRNA (guanine-N(7)-)-methyltransferase</fullName>
        <ecNumber evidence="7">2.1.1.33</ecNumber>
    </recommendedName>
    <alternativeName>
        <fullName evidence="7">tRNA (guanine(46)-N(7))-methyltransferase</fullName>
    </alternativeName>
    <alternativeName>
        <fullName evidence="7">tRNA(m7G46)-methyltransferase</fullName>
    </alternativeName>
</protein>
<comment type="pathway">
    <text evidence="7">tRNA modification; N(7)-methylguanine-tRNA biosynthesis.</text>
</comment>
<comment type="similarity">
    <text evidence="7">Belongs to the class I-like SAM-binding methyltransferase superfamily. TrmB family.</text>
</comment>
<comment type="caution">
    <text evidence="8">The sequence shown here is derived from an EMBL/GenBank/DDBJ whole genome shotgun (WGS) entry which is preliminary data.</text>
</comment>
<comment type="function">
    <text evidence="2 7">Catalyzes the formation of N(7)-methylguanine at position 46 (m7G46) in tRNA.</text>
</comment>
<gene>
    <name evidence="7 8" type="primary">trmB</name>
    <name evidence="8" type="ORF">NBRC116591_08950</name>
</gene>
<feature type="binding site" evidence="7">
    <location>
        <position position="65"/>
    </location>
    <ligand>
        <name>S-adenosyl-L-methionine</name>
        <dbReference type="ChEBI" id="CHEBI:59789"/>
    </ligand>
</feature>
<dbReference type="InterPro" id="IPR029063">
    <property type="entry name" value="SAM-dependent_MTases_sf"/>
</dbReference>
<evidence type="ECO:0000256" key="1">
    <source>
        <dbReference type="ARBA" id="ARBA00000142"/>
    </source>
</evidence>
<evidence type="ECO:0000256" key="6">
    <source>
        <dbReference type="ARBA" id="ARBA00022694"/>
    </source>
</evidence>
<evidence type="ECO:0000313" key="8">
    <source>
        <dbReference type="EMBL" id="GAA6167085.1"/>
    </source>
</evidence>
<evidence type="ECO:0000256" key="5">
    <source>
        <dbReference type="ARBA" id="ARBA00022691"/>
    </source>
</evidence>
<feature type="binding site" evidence="7">
    <location>
        <position position="90"/>
    </location>
    <ligand>
        <name>S-adenosyl-L-methionine</name>
        <dbReference type="ChEBI" id="CHEBI:59789"/>
    </ligand>
</feature>
<evidence type="ECO:0000256" key="7">
    <source>
        <dbReference type="HAMAP-Rule" id="MF_01057"/>
    </source>
</evidence>
<dbReference type="PANTHER" id="PTHR23417">
    <property type="entry name" value="3-DEOXY-D-MANNO-OCTULOSONIC-ACID TRANSFERASE/TRNA GUANINE-N 7 - -METHYLTRANSFERASE"/>
    <property type="match status" value="1"/>
</dbReference>
<evidence type="ECO:0000256" key="2">
    <source>
        <dbReference type="ARBA" id="ARBA00003015"/>
    </source>
</evidence>
<dbReference type="PROSITE" id="PS51625">
    <property type="entry name" value="SAM_MT_TRMB"/>
    <property type="match status" value="1"/>
</dbReference>
<name>A0ABQ0A673_9GAMM</name>
<feature type="binding site" evidence="7">
    <location>
        <position position="140"/>
    </location>
    <ligand>
        <name>S-adenosyl-L-methionine</name>
        <dbReference type="ChEBI" id="CHEBI:59789"/>
    </ligand>
</feature>
<sequence>MSEEFPIKPEFNDKSIRSFVIRAGRMTDGQRKAFDLAWKEFGMSLFDGEINPEQVFGRQAPLVVEVGFGMGDSLLEMCKNEPEKNFIGIEVHPPGVGRLINNAYKEKITNLKVYMADANDVLTECIPNLSVDRLQVFFPDPWHKKKHNKRRIIQPTFITTTLTKIKSNGCYHFATDWQEYAEYMIEVLNQEPKIVNTASDGDYCPRPDHRPITKFERRGERLGHGVWDIIFRKSESE</sequence>